<comment type="caution">
    <text evidence="1">The sequence shown here is derived from an EMBL/GenBank/DDBJ whole genome shotgun (WGS) entry which is preliminary data.</text>
</comment>
<dbReference type="Proteomes" id="UP001163603">
    <property type="component" value="Chromosome 10"/>
</dbReference>
<proteinExistence type="predicted"/>
<keyword evidence="2" id="KW-1185">Reference proteome</keyword>
<accession>A0ACC0XWT8</accession>
<gene>
    <name evidence="1" type="ORF">Pint_07402</name>
</gene>
<name>A0ACC0XWT8_9ROSI</name>
<dbReference type="EMBL" id="CM047745">
    <property type="protein sequence ID" value="KAJ0025957.1"/>
    <property type="molecule type" value="Genomic_DNA"/>
</dbReference>
<evidence type="ECO:0000313" key="1">
    <source>
        <dbReference type="EMBL" id="KAJ0025957.1"/>
    </source>
</evidence>
<organism evidence="1 2">
    <name type="scientific">Pistacia integerrima</name>
    <dbReference type="NCBI Taxonomy" id="434235"/>
    <lineage>
        <taxon>Eukaryota</taxon>
        <taxon>Viridiplantae</taxon>
        <taxon>Streptophyta</taxon>
        <taxon>Embryophyta</taxon>
        <taxon>Tracheophyta</taxon>
        <taxon>Spermatophyta</taxon>
        <taxon>Magnoliopsida</taxon>
        <taxon>eudicotyledons</taxon>
        <taxon>Gunneridae</taxon>
        <taxon>Pentapetalae</taxon>
        <taxon>rosids</taxon>
        <taxon>malvids</taxon>
        <taxon>Sapindales</taxon>
        <taxon>Anacardiaceae</taxon>
        <taxon>Pistacia</taxon>
    </lineage>
</organism>
<evidence type="ECO:0000313" key="2">
    <source>
        <dbReference type="Proteomes" id="UP001163603"/>
    </source>
</evidence>
<sequence length="47" mass="5505">MFSLVSEATILVITLLVISMPRFSMPRLKPLLMTVDFKEEMKFHLCF</sequence>
<reference evidence="2" key="1">
    <citation type="journal article" date="2023" name="G3 (Bethesda)">
        <title>Genome assembly and association tests identify interacting loci associated with vigor, precocity, and sex in interspecific pistachio rootstocks.</title>
        <authorList>
            <person name="Palmer W."/>
            <person name="Jacygrad E."/>
            <person name="Sagayaradj S."/>
            <person name="Cavanaugh K."/>
            <person name="Han R."/>
            <person name="Bertier L."/>
            <person name="Beede B."/>
            <person name="Kafkas S."/>
            <person name="Golino D."/>
            <person name="Preece J."/>
            <person name="Michelmore R."/>
        </authorList>
    </citation>
    <scope>NUCLEOTIDE SEQUENCE [LARGE SCALE GENOMIC DNA]</scope>
</reference>
<protein>
    <submittedName>
        <fullName evidence="1">Uncharacterized protein</fullName>
    </submittedName>
</protein>